<dbReference type="CDD" id="cd19099">
    <property type="entry name" value="AKR_unchar"/>
    <property type="match status" value="1"/>
</dbReference>
<dbReference type="InterPro" id="IPR036812">
    <property type="entry name" value="NAD(P)_OxRdtase_dom_sf"/>
</dbReference>
<feature type="domain" description="NADP-dependent oxidoreductase" evidence="1">
    <location>
        <begin position="51"/>
        <end position="276"/>
    </location>
</feature>
<dbReference type="Proteomes" id="UP001479436">
    <property type="component" value="Unassembled WGS sequence"/>
</dbReference>
<proteinExistence type="predicted"/>
<dbReference type="InterPro" id="IPR023210">
    <property type="entry name" value="NADP_OxRdtase_dom"/>
</dbReference>
<evidence type="ECO:0000259" key="1">
    <source>
        <dbReference type="Pfam" id="PF00248"/>
    </source>
</evidence>
<dbReference type="PANTHER" id="PTHR42686">
    <property type="entry name" value="GH17980P-RELATED"/>
    <property type="match status" value="1"/>
</dbReference>
<evidence type="ECO:0000313" key="2">
    <source>
        <dbReference type="EMBL" id="KAK9759627.1"/>
    </source>
</evidence>
<gene>
    <name evidence="2" type="ORF">K7432_017184</name>
</gene>
<keyword evidence="3" id="KW-1185">Reference proteome</keyword>
<reference evidence="2 3" key="1">
    <citation type="submission" date="2023-04" db="EMBL/GenBank/DDBJ databases">
        <title>Genome of Basidiobolus ranarum AG-B5.</title>
        <authorList>
            <person name="Stajich J.E."/>
            <person name="Carter-House D."/>
            <person name="Gryganskyi A."/>
        </authorList>
    </citation>
    <scope>NUCLEOTIDE SEQUENCE [LARGE SCALE GENOMIC DNA]</scope>
    <source>
        <strain evidence="2 3">AG-B5</strain>
    </source>
</reference>
<sequence length="357" mass="39370">MYTTRLGATASGTTEYLSQHNIRGNTIPKNGLKVSSVGFGSFRITSEQPLHKVSLLRALKSGVNLIDTSGHFGDGKSEKLIGESLKEAFQEGNIQRENVVVMTKAGYIPSLADANIPVSQYARVTKTAGHSIHPDFLKQQITSSLERLGLDKIDIFMLNNPERILQSQDKIISKSTLYQQIAVAFESLDEEVREGRIGGYGICSNAMGLPGSIEHLSLMELFKNCGSKFSDNFLAVQSPFNLFEKEIIFPTDRDTISLAQEAQKHNLFVVGNRPLMAIANGEIRLLANSSAGVDLSAESLMSQLSDLFQRLDSLEDSLIEDFTFIEDTFASKFVWCQVLFQMTTLHCITLTMVSGLD</sequence>
<evidence type="ECO:0000313" key="3">
    <source>
        <dbReference type="Proteomes" id="UP001479436"/>
    </source>
</evidence>
<dbReference type="PANTHER" id="PTHR42686:SF1">
    <property type="entry name" value="GH17980P-RELATED"/>
    <property type="match status" value="1"/>
</dbReference>
<comment type="caution">
    <text evidence="2">The sequence shown here is derived from an EMBL/GenBank/DDBJ whole genome shotgun (WGS) entry which is preliminary data.</text>
</comment>
<name>A0ABR2WDP6_9FUNG</name>
<accession>A0ABR2WDP6</accession>
<dbReference type="Gene3D" id="3.20.20.100">
    <property type="entry name" value="NADP-dependent oxidoreductase domain"/>
    <property type="match status" value="1"/>
</dbReference>
<dbReference type="EMBL" id="JASJQH010003442">
    <property type="protein sequence ID" value="KAK9759627.1"/>
    <property type="molecule type" value="Genomic_DNA"/>
</dbReference>
<dbReference type="Pfam" id="PF00248">
    <property type="entry name" value="Aldo_ket_red"/>
    <property type="match status" value="1"/>
</dbReference>
<organism evidence="2 3">
    <name type="scientific">Basidiobolus ranarum</name>
    <dbReference type="NCBI Taxonomy" id="34480"/>
    <lineage>
        <taxon>Eukaryota</taxon>
        <taxon>Fungi</taxon>
        <taxon>Fungi incertae sedis</taxon>
        <taxon>Zoopagomycota</taxon>
        <taxon>Entomophthoromycotina</taxon>
        <taxon>Basidiobolomycetes</taxon>
        <taxon>Basidiobolales</taxon>
        <taxon>Basidiobolaceae</taxon>
        <taxon>Basidiobolus</taxon>
    </lineage>
</organism>
<dbReference type="SUPFAM" id="SSF51430">
    <property type="entry name" value="NAD(P)-linked oxidoreductase"/>
    <property type="match status" value="1"/>
</dbReference>
<protein>
    <recommendedName>
        <fullName evidence="1">NADP-dependent oxidoreductase domain-containing protein</fullName>
    </recommendedName>
</protein>
<dbReference type="InterPro" id="IPR020471">
    <property type="entry name" value="AKR"/>
</dbReference>